<proteinExistence type="predicted"/>
<gene>
    <name evidence="1" type="ORF">AABB29_05695</name>
</gene>
<dbReference type="Proteomes" id="UP001440612">
    <property type="component" value="Chromosome"/>
</dbReference>
<sequence>MLTGHDIYAVLVAALCDHAICMTLATPDFTADTSAYDHIPDDATHIPD</sequence>
<dbReference type="RefSeq" id="WP_341368246.1">
    <property type="nucleotide sequence ID" value="NZ_CP150951.2"/>
</dbReference>
<evidence type="ECO:0000313" key="2">
    <source>
        <dbReference type="Proteomes" id="UP001440612"/>
    </source>
</evidence>
<organism evidence="1 2">
    <name type="scientific">Yoonia phaeophyticola</name>
    <dbReference type="NCBI Taxonomy" id="3137369"/>
    <lineage>
        <taxon>Bacteria</taxon>
        <taxon>Pseudomonadati</taxon>
        <taxon>Pseudomonadota</taxon>
        <taxon>Alphaproteobacteria</taxon>
        <taxon>Rhodobacterales</taxon>
        <taxon>Paracoccaceae</taxon>
        <taxon>Yoonia</taxon>
    </lineage>
</organism>
<evidence type="ECO:0000313" key="1">
    <source>
        <dbReference type="EMBL" id="WZC50137.1"/>
    </source>
</evidence>
<protein>
    <submittedName>
        <fullName evidence="1">Uncharacterized protein</fullName>
    </submittedName>
</protein>
<name>A0ABZ2V7C6_9RHOB</name>
<dbReference type="EMBL" id="CP150951">
    <property type="protein sequence ID" value="WZC50137.1"/>
    <property type="molecule type" value="Genomic_DNA"/>
</dbReference>
<keyword evidence="2" id="KW-1185">Reference proteome</keyword>
<accession>A0ABZ2V7C6</accession>
<reference evidence="2" key="1">
    <citation type="submission" date="2024-04" db="EMBL/GenBank/DDBJ databases">
        <title>Phylogenomic analyses of a clade within the roseobacter group suggest taxonomic reassignments of species of the genera Aestuariivita, Citreicella, Loktanella, Nautella, Pelagibaca, Ruegeria, Thalassobius, Thiobacimonas and Tropicibacter, and the proposal o.</title>
        <authorList>
            <person name="Jeon C.O."/>
        </authorList>
    </citation>
    <scope>NUCLEOTIDE SEQUENCE [LARGE SCALE GENOMIC DNA]</scope>
    <source>
        <strain evidence="2">BS5-3</strain>
    </source>
</reference>